<organism evidence="3 4">
    <name type="scientific">Actinophytocola xinjiangensis</name>
    <dbReference type="NCBI Taxonomy" id="485602"/>
    <lineage>
        <taxon>Bacteria</taxon>
        <taxon>Bacillati</taxon>
        <taxon>Actinomycetota</taxon>
        <taxon>Actinomycetes</taxon>
        <taxon>Pseudonocardiales</taxon>
        <taxon>Pseudonocardiaceae</taxon>
    </lineage>
</organism>
<feature type="compositionally biased region" description="Low complexity" evidence="1">
    <location>
        <begin position="42"/>
        <end position="60"/>
    </location>
</feature>
<dbReference type="EMBL" id="MSIF01000015">
    <property type="protein sequence ID" value="OLF07506.1"/>
    <property type="molecule type" value="Genomic_DNA"/>
</dbReference>
<sequence length="246" mass="25394">MIFGVLAIAVIVGAVVTIVLLNRESGTPVAQPTSSAPPAPTSTPSTEPTTRPTTQPTTRPGNRDGWQTVDNSADSGLVYDVPPDWKVVSSTRPSGLGVDFTGTADYGSYQCESGTYVRTYATSGDVQAKDGKDLDLDKTVTDFAKAFAAQAFGDTAKVSVPEPEEFEIDGRRAARLAAKVTPRVSTPACDATEGEIAIVGVLLEEDGKPAGVAMLVVVSDVAGGPAEPKSLPTTVAQEVLGSVRVG</sequence>
<dbReference type="InterPro" id="IPR058330">
    <property type="entry name" value="DUF8017"/>
</dbReference>
<feature type="domain" description="DUF8017" evidence="2">
    <location>
        <begin position="63"/>
        <end position="244"/>
    </location>
</feature>
<name>A0A7Z0WHP4_9PSEU</name>
<evidence type="ECO:0000256" key="1">
    <source>
        <dbReference type="SAM" id="MobiDB-lite"/>
    </source>
</evidence>
<protein>
    <recommendedName>
        <fullName evidence="2">DUF8017 domain-containing protein</fullName>
    </recommendedName>
</protein>
<dbReference type="Pfam" id="PF26056">
    <property type="entry name" value="DUF8017"/>
    <property type="match status" value="1"/>
</dbReference>
<evidence type="ECO:0000259" key="2">
    <source>
        <dbReference type="Pfam" id="PF26056"/>
    </source>
</evidence>
<gene>
    <name evidence="3" type="ORF">BLA60_26640</name>
</gene>
<dbReference type="AlphaFoldDB" id="A0A7Z0WHP4"/>
<reference evidence="3 4" key="1">
    <citation type="submission" date="2016-12" db="EMBL/GenBank/DDBJ databases">
        <title>The draft genome sequence of Actinophytocola xinjiangensis.</title>
        <authorList>
            <person name="Wang W."/>
            <person name="Yuan L."/>
        </authorList>
    </citation>
    <scope>NUCLEOTIDE SEQUENCE [LARGE SCALE GENOMIC DNA]</scope>
    <source>
        <strain evidence="3 4">CGMCC 4.4663</strain>
    </source>
</reference>
<accession>A0A7Z0WHP4</accession>
<evidence type="ECO:0000313" key="3">
    <source>
        <dbReference type="EMBL" id="OLF07506.1"/>
    </source>
</evidence>
<dbReference type="Proteomes" id="UP000185696">
    <property type="component" value="Unassembled WGS sequence"/>
</dbReference>
<keyword evidence="4" id="KW-1185">Reference proteome</keyword>
<feature type="region of interest" description="Disordered" evidence="1">
    <location>
        <begin position="27"/>
        <end position="77"/>
    </location>
</feature>
<proteinExistence type="predicted"/>
<evidence type="ECO:0000313" key="4">
    <source>
        <dbReference type="Proteomes" id="UP000185696"/>
    </source>
</evidence>
<comment type="caution">
    <text evidence="3">The sequence shown here is derived from an EMBL/GenBank/DDBJ whole genome shotgun (WGS) entry which is preliminary data.</text>
</comment>